<comment type="caution">
    <text evidence="5">The sequence shown here is derived from an EMBL/GenBank/DDBJ whole genome shotgun (WGS) entry which is preliminary data.</text>
</comment>
<proteinExistence type="predicted"/>
<dbReference type="SMART" id="SM00422">
    <property type="entry name" value="HTH_MERR"/>
    <property type="match status" value="1"/>
</dbReference>
<dbReference type="CDD" id="cd01104">
    <property type="entry name" value="HTH_MlrA-CarA"/>
    <property type="match status" value="1"/>
</dbReference>
<evidence type="ECO:0000313" key="5">
    <source>
        <dbReference type="EMBL" id="MBO1926895.1"/>
    </source>
</evidence>
<keyword evidence="1" id="KW-0805">Transcription regulation</keyword>
<dbReference type="Proteomes" id="UP000664835">
    <property type="component" value="Unassembled WGS sequence"/>
</dbReference>
<dbReference type="InterPro" id="IPR047057">
    <property type="entry name" value="MerR_fam"/>
</dbReference>
<evidence type="ECO:0000259" key="4">
    <source>
        <dbReference type="PROSITE" id="PS50937"/>
    </source>
</evidence>
<protein>
    <submittedName>
        <fullName evidence="5">MerR family transcriptional regulator</fullName>
    </submittedName>
</protein>
<keyword evidence="3" id="KW-0804">Transcription</keyword>
<keyword evidence="6" id="KW-1185">Reference proteome</keyword>
<keyword evidence="2" id="KW-0238">DNA-binding</keyword>
<feature type="domain" description="HTH merR-type" evidence="4">
    <location>
        <begin position="7"/>
        <end position="76"/>
    </location>
</feature>
<evidence type="ECO:0000313" key="6">
    <source>
        <dbReference type="Proteomes" id="UP000664835"/>
    </source>
</evidence>
<dbReference type="Gene3D" id="1.10.1660.10">
    <property type="match status" value="1"/>
</dbReference>
<accession>A0ABS3Q3I4</accession>
<gene>
    <name evidence="5" type="ORF">J3998_04840</name>
</gene>
<dbReference type="PROSITE" id="PS50937">
    <property type="entry name" value="HTH_MERR_2"/>
    <property type="match status" value="1"/>
</dbReference>
<organism evidence="5 6">
    <name type="scientific">Thiomicrorhabdus marina</name>
    <dbReference type="NCBI Taxonomy" id="2818442"/>
    <lineage>
        <taxon>Bacteria</taxon>
        <taxon>Pseudomonadati</taxon>
        <taxon>Pseudomonadota</taxon>
        <taxon>Gammaproteobacteria</taxon>
        <taxon>Thiotrichales</taxon>
        <taxon>Piscirickettsiaceae</taxon>
        <taxon>Thiomicrorhabdus</taxon>
    </lineage>
</organism>
<dbReference type="EMBL" id="JAGETV010000006">
    <property type="protein sequence ID" value="MBO1926895.1"/>
    <property type="molecule type" value="Genomic_DNA"/>
</dbReference>
<reference evidence="5 6" key="1">
    <citation type="submission" date="2021-03" db="EMBL/GenBank/DDBJ databases">
        <title>Thiomicrorhabdus sp.nov.,novel sulfur-oxidizing bacteria isolated from coastal sediment.</title>
        <authorList>
            <person name="Liu X."/>
        </authorList>
    </citation>
    <scope>NUCLEOTIDE SEQUENCE [LARGE SCALE GENOMIC DNA]</scope>
    <source>
        <strain evidence="5 6">6S2-11</strain>
    </source>
</reference>
<evidence type="ECO:0000256" key="3">
    <source>
        <dbReference type="ARBA" id="ARBA00023163"/>
    </source>
</evidence>
<sequence>MNANQALYPIREVSRLTGVNAITLRAWERRYGLIEPVRTESGHRLYTDEHVRAIKRAVELTQQGVPISQVKSVLEQQAETEHLNQMAEFEELEARLQVALQALDMPALQEALDSLFIELDELSVLQLLGRFEQLLVEAEQRIIWESALLPRLYSRLRFAQKRITYNSPQKNILVASSPNLNSQLASVLAALWVLQNGMQPMLVAPNKELPNMANMKALQCQGAVLIAQSSVQEFAIRGKEIYPALDCIALLMRPNLSDDKVAIQVEQLRFSELFRNGSLL</sequence>
<name>A0ABS3Q3I4_9GAMM</name>
<dbReference type="SUPFAM" id="SSF46955">
    <property type="entry name" value="Putative DNA-binding domain"/>
    <property type="match status" value="1"/>
</dbReference>
<dbReference type="PANTHER" id="PTHR30204:SF67">
    <property type="entry name" value="HTH-TYPE TRANSCRIPTIONAL REGULATOR MLRA-RELATED"/>
    <property type="match status" value="1"/>
</dbReference>
<evidence type="ECO:0000256" key="1">
    <source>
        <dbReference type="ARBA" id="ARBA00023015"/>
    </source>
</evidence>
<dbReference type="PANTHER" id="PTHR30204">
    <property type="entry name" value="REDOX-CYCLING DRUG-SENSING TRANSCRIPTIONAL ACTIVATOR SOXR"/>
    <property type="match status" value="1"/>
</dbReference>
<dbReference type="Pfam" id="PF13411">
    <property type="entry name" value="MerR_1"/>
    <property type="match status" value="1"/>
</dbReference>
<dbReference type="InterPro" id="IPR009061">
    <property type="entry name" value="DNA-bd_dom_put_sf"/>
</dbReference>
<evidence type="ECO:0000256" key="2">
    <source>
        <dbReference type="ARBA" id="ARBA00023125"/>
    </source>
</evidence>
<dbReference type="InterPro" id="IPR000551">
    <property type="entry name" value="MerR-type_HTH_dom"/>
</dbReference>